<accession>A0A0M2T0G9</accession>
<dbReference type="AlphaFoldDB" id="A0A0M2T0G9"/>
<dbReference type="Proteomes" id="UP000034166">
    <property type="component" value="Unassembled WGS sequence"/>
</dbReference>
<reference evidence="1 2" key="1">
    <citation type="submission" date="2015-04" db="EMBL/GenBank/DDBJ databases">
        <title>Taxonomic description and genome sequence of Bacillus campisalis sp. nov., a novel member of the genus Bacillus isolated from solar saltern.</title>
        <authorList>
            <person name="Mathan Kumar R."/>
            <person name="Kaur G."/>
            <person name="Kumar A."/>
            <person name="Singh N.K."/>
            <person name="Kaur N."/>
            <person name="Kumar N."/>
            <person name="Mayilraj S."/>
        </authorList>
    </citation>
    <scope>NUCLEOTIDE SEQUENCE [LARGE SCALE GENOMIC DNA]</scope>
    <source>
        <strain evidence="1 2">SA2-6</strain>
    </source>
</reference>
<keyword evidence="2" id="KW-1185">Reference proteome</keyword>
<organism evidence="1 2">
    <name type="scientific">Mesobacillus campisalis</name>
    <dbReference type="NCBI Taxonomy" id="1408103"/>
    <lineage>
        <taxon>Bacteria</taxon>
        <taxon>Bacillati</taxon>
        <taxon>Bacillota</taxon>
        <taxon>Bacilli</taxon>
        <taxon>Bacillales</taxon>
        <taxon>Bacillaceae</taxon>
        <taxon>Mesobacillus</taxon>
    </lineage>
</organism>
<dbReference type="OrthoDB" id="2859043at2"/>
<dbReference type="EMBL" id="LAYY01000006">
    <property type="protein sequence ID" value="KKK38737.1"/>
    <property type="molecule type" value="Genomic_DNA"/>
</dbReference>
<dbReference type="PATRIC" id="fig|1408103.3.peg.1584"/>
<evidence type="ECO:0000313" key="1">
    <source>
        <dbReference type="EMBL" id="KKK38737.1"/>
    </source>
</evidence>
<evidence type="ECO:0000313" key="2">
    <source>
        <dbReference type="Proteomes" id="UP000034166"/>
    </source>
</evidence>
<protein>
    <submittedName>
        <fullName evidence="1">Uncharacterized protein</fullName>
    </submittedName>
</protein>
<gene>
    <name evidence="1" type="ORF">WQ57_07045</name>
</gene>
<sequence length="155" mass="17600">MDLLHVQKLVNDLLLRSGSDVYVKLEDSFPGARMVGGKYSLATHTVTLYLDEIKKQCLHLFSTLDCLDEYLTVVFAHEVGHAEDAELDLLSYQLSKSTDELERTEIALRIEENAWENARTLTAGINQDLFNTIYHHSTQLYKTKLHHHTTALNGA</sequence>
<proteinExistence type="predicted"/>
<comment type="caution">
    <text evidence="1">The sequence shown here is derived from an EMBL/GenBank/DDBJ whole genome shotgun (WGS) entry which is preliminary data.</text>
</comment>
<dbReference type="RefSeq" id="WP_046523040.1">
    <property type="nucleotide sequence ID" value="NZ_LAYY01000006.1"/>
</dbReference>
<name>A0A0M2T0G9_9BACI</name>